<feature type="domain" description="Lantibiotic dehydratase N-terminal" evidence="1">
    <location>
        <begin position="106"/>
        <end position="433"/>
    </location>
</feature>
<organism evidence="2 3">
    <name type="scientific">Dictyobacter halimunensis</name>
    <dbReference type="NCBI Taxonomy" id="3026934"/>
    <lineage>
        <taxon>Bacteria</taxon>
        <taxon>Bacillati</taxon>
        <taxon>Chloroflexota</taxon>
        <taxon>Ktedonobacteria</taxon>
        <taxon>Ktedonobacterales</taxon>
        <taxon>Dictyobacteraceae</taxon>
        <taxon>Dictyobacter</taxon>
    </lineage>
</organism>
<accession>A0ABQ6FPP0</accession>
<reference evidence="2 3" key="1">
    <citation type="submission" date="2023-02" db="EMBL/GenBank/DDBJ databases">
        <title>Dictyobacter halimunensis sp. nov., a new member of the class Ktedonobacteria from forest soil in a geothermal area.</title>
        <authorList>
            <person name="Rachmania M.K."/>
            <person name="Ningsih F."/>
            <person name="Sakai Y."/>
            <person name="Yabe S."/>
            <person name="Yokota A."/>
            <person name="Sjamsuridzal W."/>
        </authorList>
    </citation>
    <scope>NUCLEOTIDE SEQUENCE [LARGE SCALE GENOMIC DNA]</scope>
    <source>
        <strain evidence="2 3">S3.2.2.5</strain>
    </source>
</reference>
<comment type="caution">
    <text evidence="2">The sequence shown here is derived from an EMBL/GenBank/DDBJ whole genome shotgun (WGS) entry which is preliminary data.</text>
</comment>
<keyword evidence="3" id="KW-1185">Reference proteome</keyword>
<sequence>MREIDQVFECEEALDQLEQELLQRYLELSNDIDRQQRRPLKAAWKALKTYRFDQIVPEHLPSSFVSLIPSYQQCYERLVEQWERAQKLFDEAFTYHLQVLSQAVHDPRFREAVLWQNMDAALNGLDSFLRHYADNSFNHRRRKYIYLVTKYLTRYCAKNDSIGFFGPVGWAQWQEGSDVALSVRPGSQLLSQRNVYFETWGIDMLGELLAQDTELRPWARPRPLPSFHQRGSQLWPPFGHPISLSALEATVFAACDGQRSAREIAQHIVQVDNHITAADIYAALEKLHDQKCLCWTFEVSMEDWYPERSLRHLLSDIQPDELRQRASERLDLLEQKRAAISAAAGNDQQLADALQALNQTFSECTHQHATRMAGEMYAARTLVYEDCQRDVLVTLGLPLRQALEQPLLLLMKSARWFTAEVAQRYAVAYRAIYSDLVKKTGSARVNFAVFWSWIQPLMDAGSVQAPIHEVVQEFQRRWAHILQLPDGQSQVHYTCAELQPQIERYFAAAAPGWRTACYHSPDILISAADPAAISRGEYALVLGEFHQALNTMDTIALVGQHSDPDVLIQAFRSDLPDPLIIPCFPRHIMQGKRTQLAFSFDKDWRLVFGADTAGYDPRKALLYGDLILEERDGQLLVSTHDGVQQFPLLHVLEYFLSLLVCDLWKPLPAARHTPRISIDRLVVCRESWRFSLEELPFLACSTLIEEYTEVRRWRREYSLPRFLFVRIPGERKPVYCDLASPISAQILVKGLRSAQMGQQREQTVVFTEMLPDVEHCWLMDAQNNHYTSELRMVVVDRAGLGEPDPASARRR</sequence>
<evidence type="ECO:0000259" key="1">
    <source>
        <dbReference type="Pfam" id="PF04738"/>
    </source>
</evidence>
<dbReference type="EMBL" id="BSRI01000001">
    <property type="protein sequence ID" value="GLV55538.1"/>
    <property type="molecule type" value="Genomic_DNA"/>
</dbReference>
<proteinExistence type="predicted"/>
<protein>
    <recommendedName>
        <fullName evidence="1">Lantibiotic dehydratase N-terminal domain-containing protein</fullName>
    </recommendedName>
</protein>
<dbReference type="InterPro" id="IPR006827">
    <property type="entry name" value="Lant_deHydtase_N"/>
</dbReference>
<dbReference type="Proteomes" id="UP001344906">
    <property type="component" value="Unassembled WGS sequence"/>
</dbReference>
<name>A0ABQ6FPP0_9CHLR</name>
<evidence type="ECO:0000313" key="2">
    <source>
        <dbReference type="EMBL" id="GLV55538.1"/>
    </source>
</evidence>
<evidence type="ECO:0000313" key="3">
    <source>
        <dbReference type="Proteomes" id="UP001344906"/>
    </source>
</evidence>
<feature type="domain" description="Lantibiotic dehydratase N-terminal" evidence="1">
    <location>
        <begin position="664"/>
        <end position="747"/>
    </location>
</feature>
<dbReference type="Pfam" id="PF04738">
    <property type="entry name" value="Lant_dehydr_N"/>
    <property type="match status" value="2"/>
</dbReference>
<gene>
    <name evidence="2" type="ORF">KDH_23820</name>
</gene>